<keyword evidence="2" id="KW-1185">Reference proteome</keyword>
<evidence type="ECO:0000313" key="2">
    <source>
        <dbReference type="Proteomes" id="UP000198406"/>
    </source>
</evidence>
<sequence length="488" mass="55254">MAGKAPLDRAIDIIELGRRAKVGLNHSNPQQAVTSLNQTAAAFPQSPAKILEKWPRDHNNWFFAVTFDFLAIDTSGHPMNGGGDEFVLTLQGWSSEYSFKTSVYAKDLHNGTYQLTATLPRHRIEHMNATLMHYYTGYEGFGYYGIQGSNYRGISIDLNHGPLMVELPENILVFLQNLHETKTLPSALQARPLCQPTQEGVDQLMAGMWIEQGVLFYDDLSLEAKWEPFCCQPPTAKKSDEIQFFRIGSSTMPLPSVHVGDAYNLQRPFHERWVDALLSTLPPATVNDTVLFSAGLHQILYGYNTETAAMLVKRMICQIAAVFPGKIIYLGPCPIQQQLFRKIDMTDQHVLLLNAMLRSELFDDHGGQLHSLCHGVDLATMVSYPDTESGALLDPEKTRGALERLRQRIPETESEFTLVNKLRSSQTDYSNRTLYFAEIHDFLRPRPETYRENDKVHDLRQFDKGMLFFGAHSTVIEHLMILRTLGDF</sequence>
<gene>
    <name evidence="1" type="ORF">FisN_18Lh042</name>
</gene>
<dbReference type="OrthoDB" id="54212at2759"/>
<dbReference type="Proteomes" id="UP000198406">
    <property type="component" value="Unassembled WGS sequence"/>
</dbReference>
<organism evidence="1 2">
    <name type="scientific">Fistulifera solaris</name>
    <name type="common">Oleaginous diatom</name>
    <dbReference type="NCBI Taxonomy" id="1519565"/>
    <lineage>
        <taxon>Eukaryota</taxon>
        <taxon>Sar</taxon>
        <taxon>Stramenopiles</taxon>
        <taxon>Ochrophyta</taxon>
        <taxon>Bacillariophyta</taxon>
        <taxon>Bacillariophyceae</taxon>
        <taxon>Bacillariophycidae</taxon>
        <taxon>Naviculales</taxon>
        <taxon>Naviculaceae</taxon>
        <taxon>Fistulifera</taxon>
    </lineage>
</organism>
<proteinExistence type="predicted"/>
<reference evidence="1 2" key="1">
    <citation type="journal article" date="2015" name="Plant Cell">
        <title>Oil accumulation by the oleaginous diatom Fistulifera solaris as revealed by the genome and transcriptome.</title>
        <authorList>
            <person name="Tanaka T."/>
            <person name="Maeda Y."/>
            <person name="Veluchamy A."/>
            <person name="Tanaka M."/>
            <person name="Abida H."/>
            <person name="Marechal E."/>
            <person name="Bowler C."/>
            <person name="Muto M."/>
            <person name="Sunaga Y."/>
            <person name="Tanaka M."/>
            <person name="Yoshino T."/>
            <person name="Taniguchi T."/>
            <person name="Fukuda Y."/>
            <person name="Nemoto M."/>
            <person name="Matsumoto M."/>
            <person name="Wong P.S."/>
            <person name="Aburatani S."/>
            <person name="Fujibuchi W."/>
        </authorList>
    </citation>
    <scope>NUCLEOTIDE SEQUENCE [LARGE SCALE GENOMIC DNA]</scope>
    <source>
        <strain evidence="1 2">JPCC DA0580</strain>
    </source>
</reference>
<name>A0A1Z5K1D6_FISSO</name>
<dbReference type="EMBL" id="BDSP01000142">
    <property type="protein sequence ID" value="GAX20103.1"/>
    <property type="molecule type" value="Genomic_DNA"/>
</dbReference>
<dbReference type="InParanoid" id="A0A1Z5K1D6"/>
<comment type="caution">
    <text evidence="1">The sequence shown here is derived from an EMBL/GenBank/DDBJ whole genome shotgun (WGS) entry which is preliminary data.</text>
</comment>
<accession>A0A1Z5K1D6</accession>
<protein>
    <submittedName>
        <fullName evidence="1">Uncharacterized protein</fullName>
    </submittedName>
</protein>
<dbReference type="AlphaFoldDB" id="A0A1Z5K1D6"/>
<evidence type="ECO:0000313" key="1">
    <source>
        <dbReference type="EMBL" id="GAX20103.1"/>
    </source>
</evidence>